<sequence>MQLKQLCHICSGHTTRSRLEPAPSDGLLAVQLGDVHGDNPISAKTLHRYRFADHPPGHCLVQGGEVLFKSRGDSSTAAVVSTDLGEPAVAILPLLILRPDQGLIRGDYLAWAINQPDAQHRLQREAQGTSLRMIPKTVLERLDIPLPDLDVQRRITTIHALAQREDHLLRQLAHRRQQRTGFMLNEWAKLTQHHPQ</sequence>
<dbReference type="Gene3D" id="3.90.220.20">
    <property type="entry name" value="DNA methylase specificity domains"/>
    <property type="match status" value="1"/>
</dbReference>
<proteinExistence type="predicted"/>
<gene>
    <name evidence="3" type="ORF">TE42_01890</name>
</gene>
<evidence type="ECO:0000256" key="2">
    <source>
        <dbReference type="ARBA" id="ARBA00023125"/>
    </source>
</evidence>
<reference evidence="3 4" key="1">
    <citation type="submission" date="2015-01" db="EMBL/GenBank/DDBJ databases">
        <title>Lifestyle Evolution in Cyanobacterial Symbionts of Sponges.</title>
        <authorList>
            <person name="Burgsdorf I."/>
            <person name="Slaby B.M."/>
            <person name="Handley K.M."/>
            <person name="Haber M."/>
            <person name="Blom J."/>
            <person name="Marshall C.W."/>
            <person name="Gilbert J.A."/>
            <person name="Hentschel U."/>
            <person name="Steindler L."/>
        </authorList>
    </citation>
    <scope>NUCLEOTIDE SEQUENCE [LARGE SCALE GENOMIC DNA]</scope>
    <source>
        <strain evidence="3">SP3</strain>
    </source>
</reference>
<name>A0A0G2IWW9_9SYNE</name>
<dbReference type="SUPFAM" id="SSF116734">
    <property type="entry name" value="DNA methylase specificity domain"/>
    <property type="match status" value="1"/>
</dbReference>
<keyword evidence="1" id="KW-0680">Restriction system</keyword>
<evidence type="ECO:0000256" key="1">
    <source>
        <dbReference type="ARBA" id="ARBA00022747"/>
    </source>
</evidence>
<protein>
    <recommendedName>
        <fullName evidence="5">Type I restriction modification DNA specificity domain-containing protein</fullName>
    </recommendedName>
</protein>
<dbReference type="GO" id="GO:0009307">
    <property type="term" value="P:DNA restriction-modification system"/>
    <property type="evidence" value="ECO:0007669"/>
    <property type="project" value="UniProtKB-KW"/>
</dbReference>
<keyword evidence="2" id="KW-0238">DNA-binding</keyword>
<evidence type="ECO:0008006" key="5">
    <source>
        <dbReference type="Google" id="ProtNLM"/>
    </source>
</evidence>
<dbReference type="PANTHER" id="PTHR30408:SF12">
    <property type="entry name" value="TYPE I RESTRICTION ENZYME MJAVIII SPECIFICITY SUBUNIT"/>
    <property type="match status" value="1"/>
</dbReference>
<dbReference type="InterPro" id="IPR052021">
    <property type="entry name" value="Type-I_RS_S_subunit"/>
</dbReference>
<dbReference type="GO" id="GO:0003677">
    <property type="term" value="F:DNA binding"/>
    <property type="evidence" value="ECO:0007669"/>
    <property type="project" value="UniProtKB-KW"/>
</dbReference>
<dbReference type="PANTHER" id="PTHR30408">
    <property type="entry name" value="TYPE-1 RESTRICTION ENZYME ECOKI SPECIFICITY PROTEIN"/>
    <property type="match status" value="1"/>
</dbReference>
<accession>A0A0G2IWW9</accession>
<dbReference type="InterPro" id="IPR044946">
    <property type="entry name" value="Restrct_endonuc_typeI_TRD_sf"/>
</dbReference>
<dbReference type="Proteomes" id="UP000035067">
    <property type="component" value="Unassembled WGS sequence"/>
</dbReference>
<organism evidence="3 4">
    <name type="scientific">Candidatus Synechococcus spongiarum SP3</name>
    <dbReference type="NCBI Taxonomy" id="1604020"/>
    <lineage>
        <taxon>Bacteria</taxon>
        <taxon>Bacillati</taxon>
        <taxon>Cyanobacteriota</taxon>
        <taxon>Cyanophyceae</taxon>
        <taxon>Synechococcales</taxon>
        <taxon>Synechococcaceae</taxon>
        <taxon>Synechococcus</taxon>
    </lineage>
</organism>
<dbReference type="PATRIC" id="fig|1604020.3.peg.1812"/>
<evidence type="ECO:0000313" key="3">
    <source>
        <dbReference type="EMBL" id="KKZ13033.1"/>
    </source>
</evidence>
<dbReference type="AlphaFoldDB" id="A0A0G2IWW9"/>
<dbReference type="EMBL" id="JXQG01000006">
    <property type="protein sequence ID" value="KKZ13033.1"/>
    <property type="molecule type" value="Genomic_DNA"/>
</dbReference>
<evidence type="ECO:0000313" key="4">
    <source>
        <dbReference type="Proteomes" id="UP000035067"/>
    </source>
</evidence>
<comment type="caution">
    <text evidence="3">The sequence shown here is derived from an EMBL/GenBank/DDBJ whole genome shotgun (WGS) entry which is preliminary data.</text>
</comment>